<dbReference type="SUPFAM" id="SSF48726">
    <property type="entry name" value="Immunoglobulin"/>
    <property type="match status" value="1"/>
</dbReference>
<evidence type="ECO:0008006" key="3">
    <source>
        <dbReference type="Google" id="ProtNLM"/>
    </source>
</evidence>
<dbReference type="AlphaFoldDB" id="A0A4C1XC54"/>
<comment type="caution">
    <text evidence="1">The sequence shown here is derived from an EMBL/GenBank/DDBJ whole genome shotgun (WGS) entry which is preliminary data.</text>
</comment>
<organism evidence="1 2">
    <name type="scientific">Eumeta variegata</name>
    <name type="common">Bagworm moth</name>
    <name type="synonym">Eumeta japonica</name>
    <dbReference type="NCBI Taxonomy" id="151549"/>
    <lineage>
        <taxon>Eukaryota</taxon>
        <taxon>Metazoa</taxon>
        <taxon>Ecdysozoa</taxon>
        <taxon>Arthropoda</taxon>
        <taxon>Hexapoda</taxon>
        <taxon>Insecta</taxon>
        <taxon>Pterygota</taxon>
        <taxon>Neoptera</taxon>
        <taxon>Endopterygota</taxon>
        <taxon>Lepidoptera</taxon>
        <taxon>Glossata</taxon>
        <taxon>Ditrysia</taxon>
        <taxon>Tineoidea</taxon>
        <taxon>Psychidae</taxon>
        <taxon>Oiketicinae</taxon>
        <taxon>Eumeta</taxon>
    </lineage>
</organism>
<reference evidence="1 2" key="1">
    <citation type="journal article" date="2019" name="Commun. Biol.">
        <title>The bagworm genome reveals a unique fibroin gene that provides high tensile strength.</title>
        <authorList>
            <person name="Kono N."/>
            <person name="Nakamura H."/>
            <person name="Ohtoshi R."/>
            <person name="Tomita M."/>
            <person name="Numata K."/>
            <person name="Arakawa K."/>
        </authorList>
    </citation>
    <scope>NUCLEOTIDE SEQUENCE [LARGE SCALE GENOMIC DNA]</scope>
</reference>
<dbReference type="EMBL" id="BGZK01000815">
    <property type="protein sequence ID" value="GBP61481.1"/>
    <property type="molecule type" value="Genomic_DNA"/>
</dbReference>
<gene>
    <name evidence="1" type="ORF">EVAR_34717_1</name>
</gene>
<dbReference type="Proteomes" id="UP000299102">
    <property type="component" value="Unassembled WGS sequence"/>
</dbReference>
<proteinExistence type="predicted"/>
<evidence type="ECO:0000313" key="2">
    <source>
        <dbReference type="Proteomes" id="UP000299102"/>
    </source>
</evidence>
<sequence>MECCTLPNRRLRIETLDIYSCRVPGKAYLTGSISTTKPYTDYWYHIGDEIRLECHFEYSEDRRDVERRIWWRQDDKKPNYEDIFVLNNDGQKNTSTLSISSTLQWYDNASLLRCQYGEVDKQDDFDKQTPLMTVRLLLNTTSDPEAVYTRISGTINTSALYYEHHYSAGDNLDLVCRSPWTQKDIRYFHTYWRIMSLYR</sequence>
<dbReference type="InterPro" id="IPR036179">
    <property type="entry name" value="Ig-like_dom_sf"/>
</dbReference>
<protein>
    <recommendedName>
        <fullName evidence="3">Ig-like domain-containing protein</fullName>
    </recommendedName>
</protein>
<evidence type="ECO:0000313" key="1">
    <source>
        <dbReference type="EMBL" id="GBP61481.1"/>
    </source>
</evidence>
<accession>A0A4C1XC54</accession>
<name>A0A4C1XC54_EUMVA</name>
<keyword evidence="2" id="KW-1185">Reference proteome</keyword>